<keyword evidence="10" id="KW-1185">Reference proteome</keyword>
<evidence type="ECO:0000256" key="2">
    <source>
        <dbReference type="ARBA" id="ARBA00022989"/>
    </source>
</evidence>
<evidence type="ECO:0000256" key="6">
    <source>
        <dbReference type="SAM" id="Phobius"/>
    </source>
</evidence>
<dbReference type="PROSITE" id="PS50885">
    <property type="entry name" value="HAMP"/>
    <property type="match status" value="1"/>
</dbReference>
<dbReference type="CDD" id="cd06225">
    <property type="entry name" value="HAMP"/>
    <property type="match status" value="1"/>
</dbReference>
<dbReference type="Gene3D" id="1.10.287.950">
    <property type="entry name" value="Methyl-accepting chemotaxis protein"/>
    <property type="match status" value="1"/>
</dbReference>
<proteinExistence type="inferred from homology"/>
<evidence type="ECO:0000259" key="7">
    <source>
        <dbReference type="PROSITE" id="PS50111"/>
    </source>
</evidence>
<organism evidence="9 10">
    <name type="scientific">Quadrisphaera granulorum</name>
    <dbReference type="NCBI Taxonomy" id="317664"/>
    <lineage>
        <taxon>Bacteria</taxon>
        <taxon>Bacillati</taxon>
        <taxon>Actinomycetota</taxon>
        <taxon>Actinomycetes</taxon>
        <taxon>Kineosporiales</taxon>
        <taxon>Kineosporiaceae</taxon>
        <taxon>Quadrisphaera</taxon>
    </lineage>
</organism>
<evidence type="ECO:0000256" key="1">
    <source>
        <dbReference type="ARBA" id="ARBA00022692"/>
    </source>
</evidence>
<gene>
    <name evidence="9" type="ORF">BXY45_104122</name>
</gene>
<dbReference type="SMART" id="SM00304">
    <property type="entry name" value="HAMP"/>
    <property type="match status" value="1"/>
</dbReference>
<dbReference type="GO" id="GO:0006935">
    <property type="term" value="P:chemotaxis"/>
    <property type="evidence" value="ECO:0007669"/>
    <property type="project" value="InterPro"/>
</dbReference>
<dbReference type="Pfam" id="PF00672">
    <property type="entry name" value="HAMP"/>
    <property type="match status" value="1"/>
</dbReference>
<feature type="domain" description="HAMP" evidence="8">
    <location>
        <begin position="220"/>
        <end position="272"/>
    </location>
</feature>
<dbReference type="PANTHER" id="PTHR32089:SF112">
    <property type="entry name" value="LYSOZYME-LIKE PROTEIN-RELATED"/>
    <property type="match status" value="1"/>
</dbReference>
<feature type="domain" description="Methyl-accepting transducer" evidence="7">
    <location>
        <begin position="277"/>
        <end position="520"/>
    </location>
</feature>
<name>A0A316ACS0_9ACTN</name>
<dbReference type="EMBL" id="QGDQ01000004">
    <property type="protein sequence ID" value="PWJ55199.1"/>
    <property type="molecule type" value="Genomic_DNA"/>
</dbReference>
<dbReference type="RefSeq" id="WP_109773277.1">
    <property type="nucleotide sequence ID" value="NZ_QGDQ01000004.1"/>
</dbReference>
<protein>
    <submittedName>
        <fullName evidence="9">Methyl-accepting chemotaxis protein</fullName>
    </submittedName>
</protein>
<dbReference type="AlphaFoldDB" id="A0A316ACS0"/>
<dbReference type="PROSITE" id="PS50111">
    <property type="entry name" value="CHEMOTAXIS_TRANSDUC_2"/>
    <property type="match status" value="1"/>
</dbReference>
<dbReference type="InterPro" id="IPR004089">
    <property type="entry name" value="MCPsignal_dom"/>
</dbReference>
<keyword evidence="3 5" id="KW-0807">Transducer</keyword>
<keyword evidence="2 6" id="KW-1133">Transmembrane helix</keyword>
<dbReference type="OrthoDB" id="9765653at2"/>
<accession>A0A316ACS0</accession>
<dbReference type="GO" id="GO:0004888">
    <property type="term" value="F:transmembrane signaling receptor activity"/>
    <property type="evidence" value="ECO:0007669"/>
    <property type="project" value="InterPro"/>
</dbReference>
<evidence type="ECO:0000313" key="9">
    <source>
        <dbReference type="EMBL" id="PWJ55199.1"/>
    </source>
</evidence>
<dbReference type="GO" id="GO:0007165">
    <property type="term" value="P:signal transduction"/>
    <property type="evidence" value="ECO:0007669"/>
    <property type="project" value="UniProtKB-KW"/>
</dbReference>
<comment type="caution">
    <text evidence="9">The sequence shown here is derived from an EMBL/GenBank/DDBJ whole genome shotgun (WGS) entry which is preliminary data.</text>
</comment>
<dbReference type="InterPro" id="IPR004090">
    <property type="entry name" value="Chemotax_Me-accpt_rcpt"/>
</dbReference>
<dbReference type="PRINTS" id="PR00260">
    <property type="entry name" value="CHEMTRNSDUCR"/>
</dbReference>
<comment type="similarity">
    <text evidence="4">Belongs to the methyl-accepting chemotaxis (MCP) protein family.</text>
</comment>
<dbReference type="GO" id="GO:0016020">
    <property type="term" value="C:membrane"/>
    <property type="evidence" value="ECO:0007669"/>
    <property type="project" value="InterPro"/>
</dbReference>
<dbReference type="Proteomes" id="UP000245469">
    <property type="component" value="Unassembled WGS sequence"/>
</dbReference>
<dbReference type="SUPFAM" id="SSF58104">
    <property type="entry name" value="Methyl-accepting chemotaxis protein (MCP) signaling domain"/>
    <property type="match status" value="1"/>
</dbReference>
<sequence>MSATPARRRSLRDLPLAVKMGGAVAVLVAGGALTMAAGGYVAETGARNAEQVSETSLTAVRDLGAFTAARNNTELAMAGLGATRSDKVRDAYRGFLESQDKAMDTAAADYGKLDSAAPDAWKQVVELVQKYRTLRSQFAEPMFTGKTGFDDFAVVKQQHLDPVSDEISAAMTQVTEAEDARAARLSQEVAAGRDLGRWLIYGGGSAAILAGIMIAVLAVRSVVRPLHLVDEALAATAQGDFTHVVKVDQDDEVGRMAKSLAATQASLADLLRSVSSTAEQVRNASEQVTVTARDLATGASATAERTESVATVAHQISANSQAAAAGAHEMTSAIQQISSNSAQAGEVTSGAVRLADEASESVRNLDVSSAAIASVVKMITSIAEQTNLLALNATIEAARAGDAGKGFAVVASEVKDLATETARATEDIAQRVQRIQADTSTAVSLIGQIQQVVEDVNSFQQTIAAAVEEQSAVTAEMSRNISHTADGATGISSDIAQLSQATSTAAASVGEARRTAEDLSALSSQLTEVVGRFRL</sequence>
<evidence type="ECO:0000259" key="8">
    <source>
        <dbReference type="PROSITE" id="PS50885"/>
    </source>
</evidence>
<evidence type="ECO:0000256" key="4">
    <source>
        <dbReference type="ARBA" id="ARBA00029447"/>
    </source>
</evidence>
<dbReference type="SMART" id="SM00283">
    <property type="entry name" value="MA"/>
    <property type="match status" value="1"/>
</dbReference>
<feature type="transmembrane region" description="Helical" evidence="6">
    <location>
        <begin position="20"/>
        <end position="42"/>
    </location>
</feature>
<evidence type="ECO:0000256" key="3">
    <source>
        <dbReference type="ARBA" id="ARBA00023224"/>
    </source>
</evidence>
<keyword evidence="6" id="KW-0472">Membrane</keyword>
<dbReference type="Pfam" id="PF00015">
    <property type="entry name" value="MCPsignal"/>
    <property type="match status" value="1"/>
</dbReference>
<reference evidence="9 10" key="1">
    <citation type="submission" date="2018-03" db="EMBL/GenBank/DDBJ databases">
        <title>Genomic Encyclopedia of Archaeal and Bacterial Type Strains, Phase II (KMG-II): from individual species to whole genera.</title>
        <authorList>
            <person name="Goeker M."/>
        </authorList>
    </citation>
    <scope>NUCLEOTIDE SEQUENCE [LARGE SCALE GENOMIC DNA]</scope>
    <source>
        <strain evidence="9 10">DSM 44889</strain>
    </source>
</reference>
<keyword evidence="1 6" id="KW-0812">Transmembrane</keyword>
<dbReference type="InterPro" id="IPR003660">
    <property type="entry name" value="HAMP_dom"/>
</dbReference>
<feature type="transmembrane region" description="Helical" evidence="6">
    <location>
        <begin position="198"/>
        <end position="219"/>
    </location>
</feature>
<evidence type="ECO:0000256" key="5">
    <source>
        <dbReference type="PROSITE-ProRule" id="PRU00284"/>
    </source>
</evidence>
<evidence type="ECO:0000313" key="10">
    <source>
        <dbReference type="Proteomes" id="UP000245469"/>
    </source>
</evidence>
<dbReference type="PANTHER" id="PTHR32089">
    <property type="entry name" value="METHYL-ACCEPTING CHEMOTAXIS PROTEIN MCPB"/>
    <property type="match status" value="1"/>
</dbReference>